<dbReference type="Gene3D" id="2.70.98.30">
    <property type="entry name" value="Golgi alpha-mannosidase II, domain 4"/>
    <property type="match status" value="1"/>
</dbReference>
<dbReference type="FunFam" id="3.20.110.10:FF:000001">
    <property type="entry name" value="Alpha-mannosidase"/>
    <property type="match status" value="1"/>
</dbReference>
<dbReference type="GO" id="GO:0005764">
    <property type="term" value="C:lysosome"/>
    <property type="evidence" value="ECO:0007669"/>
    <property type="project" value="TreeGrafter"/>
</dbReference>
<dbReference type="EC" id="3.2.1.-" evidence="10"/>
<evidence type="ECO:0000256" key="6">
    <source>
        <dbReference type="ARBA" id="ARBA00022833"/>
    </source>
</evidence>
<keyword evidence="4 10" id="KW-0479">Metal-binding</keyword>
<comment type="caution">
    <text evidence="12">The sequence shown here is derived from an EMBL/GenBank/DDBJ whole genome shotgun (WGS) entry which is preliminary data.</text>
</comment>
<dbReference type="CDD" id="cd10810">
    <property type="entry name" value="GH38N_AMII_LAM_like"/>
    <property type="match status" value="1"/>
</dbReference>
<dbReference type="InterPro" id="IPR015341">
    <property type="entry name" value="Glyco_hydro_38_cen"/>
</dbReference>
<reference evidence="12" key="1">
    <citation type="submission" date="2023-10" db="EMBL/GenBank/DDBJ databases">
        <title>Genome assembly of Pristionchus species.</title>
        <authorList>
            <person name="Yoshida K."/>
            <person name="Sommer R.J."/>
        </authorList>
    </citation>
    <scope>NUCLEOTIDE SEQUENCE</scope>
    <source>
        <strain evidence="12">RS0144</strain>
    </source>
</reference>
<proteinExistence type="inferred from homology"/>
<evidence type="ECO:0000256" key="9">
    <source>
        <dbReference type="ARBA" id="ARBA00023295"/>
    </source>
</evidence>
<dbReference type="Proteomes" id="UP001432027">
    <property type="component" value="Unassembled WGS sequence"/>
</dbReference>
<comment type="cofactor">
    <cofactor evidence="10">
        <name>Zn(2+)</name>
        <dbReference type="ChEBI" id="CHEBI:29105"/>
    </cofactor>
    <text evidence="10">Binds 1 zinc ion per subunit.</text>
</comment>
<evidence type="ECO:0000256" key="2">
    <source>
        <dbReference type="ARBA" id="ARBA00009792"/>
    </source>
</evidence>
<name>A0AAV5UFP3_9BILA</name>
<dbReference type="Gene3D" id="3.20.110.10">
    <property type="entry name" value="Glycoside hydrolase 38, N terminal domain"/>
    <property type="match status" value="1"/>
</dbReference>
<evidence type="ECO:0000259" key="11">
    <source>
        <dbReference type="SMART" id="SM00872"/>
    </source>
</evidence>
<dbReference type="InterPro" id="IPR050843">
    <property type="entry name" value="Glycosyl_Hydrlase_38"/>
</dbReference>
<dbReference type="Gene3D" id="2.60.40.1360">
    <property type="match status" value="1"/>
</dbReference>
<evidence type="ECO:0000256" key="10">
    <source>
        <dbReference type="RuleBase" id="RU361199"/>
    </source>
</evidence>
<keyword evidence="7" id="KW-1015">Disulfide bond</keyword>
<keyword evidence="9 10" id="KW-0326">Glycosidase</keyword>
<keyword evidence="6 10" id="KW-0862">Zinc</keyword>
<dbReference type="Pfam" id="PF09261">
    <property type="entry name" value="Alpha-mann_mid"/>
    <property type="match status" value="1"/>
</dbReference>
<dbReference type="GO" id="GO:0030246">
    <property type="term" value="F:carbohydrate binding"/>
    <property type="evidence" value="ECO:0007669"/>
    <property type="project" value="InterPro"/>
</dbReference>
<dbReference type="PANTHER" id="PTHR11607">
    <property type="entry name" value="ALPHA-MANNOSIDASE"/>
    <property type="match status" value="1"/>
</dbReference>
<dbReference type="GO" id="GO:0046872">
    <property type="term" value="F:metal ion binding"/>
    <property type="evidence" value="ECO:0007669"/>
    <property type="project" value="UniProtKB-KW"/>
</dbReference>
<dbReference type="Gene3D" id="1.20.1270.50">
    <property type="entry name" value="Glycoside hydrolase family 38, central domain"/>
    <property type="match status" value="2"/>
</dbReference>
<evidence type="ECO:0000256" key="1">
    <source>
        <dbReference type="ARBA" id="ARBA00000365"/>
    </source>
</evidence>
<dbReference type="EMBL" id="BTSX01000006">
    <property type="protein sequence ID" value="GMT05125.1"/>
    <property type="molecule type" value="Genomic_DNA"/>
</dbReference>
<feature type="chain" id="PRO_5043107355" description="Alpha-mannosidase" evidence="10">
    <location>
        <begin position="17"/>
        <end position="966"/>
    </location>
</feature>
<feature type="domain" description="Glycoside hydrolase family 38 central" evidence="11">
    <location>
        <begin position="357"/>
        <end position="432"/>
    </location>
</feature>
<dbReference type="InterPro" id="IPR011682">
    <property type="entry name" value="Glyco_hydro_38_C"/>
</dbReference>
<dbReference type="Pfam" id="PF01074">
    <property type="entry name" value="Glyco_hydro_38N"/>
    <property type="match status" value="1"/>
</dbReference>
<evidence type="ECO:0000256" key="7">
    <source>
        <dbReference type="ARBA" id="ARBA00023157"/>
    </source>
</evidence>
<comment type="similarity">
    <text evidence="2 10">Belongs to the glycosyl hydrolase 38 family.</text>
</comment>
<gene>
    <name evidence="12" type="ORF">PENTCL1PPCAC_27299</name>
</gene>
<dbReference type="InterPro" id="IPR027291">
    <property type="entry name" value="Glyco_hydro_38_N_sf"/>
</dbReference>
<dbReference type="InterPro" id="IPR037094">
    <property type="entry name" value="Glyco_hydro_38_cen_sf"/>
</dbReference>
<keyword evidence="8" id="KW-0325">Glycoprotein</keyword>
<dbReference type="SUPFAM" id="SSF88688">
    <property type="entry name" value="Families 57/38 glycoside transferase middle domain"/>
    <property type="match status" value="1"/>
</dbReference>
<dbReference type="Pfam" id="PF07748">
    <property type="entry name" value="Glyco_hydro_38C"/>
    <property type="match status" value="1"/>
</dbReference>
<dbReference type="SMART" id="SM00872">
    <property type="entry name" value="Alpha-mann_mid"/>
    <property type="match status" value="1"/>
</dbReference>
<dbReference type="SUPFAM" id="SSF74650">
    <property type="entry name" value="Galactose mutarotase-like"/>
    <property type="match status" value="1"/>
</dbReference>
<protein>
    <recommendedName>
        <fullName evidence="3 10">Alpha-mannosidase</fullName>
        <ecNumber evidence="10">3.2.1.-</ecNumber>
    </recommendedName>
</protein>
<dbReference type="PANTHER" id="PTHR11607:SF3">
    <property type="entry name" value="LYSOSOMAL ALPHA-MANNOSIDASE"/>
    <property type="match status" value="1"/>
</dbReference>
<evidence type="ECO:0000256" key="4">
    <source>
        <dbReference type="ARBA" id="ARBA00022723"/>
    </source>
</evidence>
<dbReference type="SUPFAM" id="SSF88713">
    <property type="entry name" value="Glycoside hydrolase/deacetylase"/>
    <property type="match status" value="1"/>
</dbReference>
<dbReference type="AlphaFoldDB" id="A0AAV5UFP3"/>
<comment type="catalytic activity">
    <reaction evidence="1">
        <text>Hydrolysis of terminal, non-reducing alpha-D-mannose residues in alpha-D-mannosides.</text>
        <dbReference type="EC" id="3.2.1.24"/>
    </reaction>
</comment>
<dbReference type="FunFam" id="1.20.1270.50:FF:000003">
    <property type="entry name" value="Alpha-mannosidase"/>
    <property type="match status" value="1"/>
</dbReference>
<evidence type="ECO:0000256" key="8">
    <source>
        <dbReference type="ARBA" id="ARBA00023180"/>
    </source>
</evidence>
<evidence type="ECO:0000256" key="3">
    <source>
        <dbReference type="ARBA" id="ARBA00012752"/>
    </source>
</evidence>
<feature type="signal peptide" evidence="10">
    <location>
        <begin position="1"/>
        <end position="16"/>
    </location>
</feature>
<evidence type="ECO:0000313" key="13">
    <source>
        <dbReference type="Proteomes" id="UP001432027"/>
    </source>
</evidence>
<dbReference type="GO" id="GO:0004559">
    <property type="term" value="F:alpha-mannosidase activity"/>
    <property type="evidence" value="ECO:0007669"/>
    <property type="project" value="UniProtKB-EC"/>
</dbReference>
<keyword evidence="10" id="KW-0732">Signal</keyword>
<dbReference type="InterPro" id="IPR013780">
    <property type="entry name" value="Glyco_hydro_b"/>
</dbReference>
<dbReference type="GO" id="GO:0006013">
    <property type="term" value="P:mannose metabolic process"/>
    <property type="evidence" value="ECO:0007669"/>
    <property type="project" value="InterPro"/>
</dbReference>
<dbReference type="InterPro" id="IPR011013">
    <property type="entry name" value="Gal_mutarotase_sf_dom"/>
</dbReference>
<evidence type="ECO:0000313" key="12">
    <source>
        <dbReference type="EMBL" id="GMT05125.1"/>
    </source>
</evidence>
<keyword evidence="5 10" id="KW-0378">Hydrolase</keyword>
<dbReference type="FunFam" id="2.70.98.30:FF:000003">
    <property type="entry name" value="Alpha-mannosidase"/>
    <property type="match status" value="1"/>
</dbReference>
<dbReference type="InterPro" id="IPR000602">
    <property type="entry name" value="Glyco_hydro_38_N"/>
</dbReference>
<dbReference type="FunFam" id="1.20.1270.50:FF:000002">
    <property type="entry name" value="Alpha-mannosidase"/>
    <property type="match status" value="1"/>
</dbReference>
<dbReference type="Gene3D" id="2.60.40.1180">
    <property type="entry name" value="Golgi alpha-mannosidase II"/>
    <property type="match status" value="1"/>
</dbReference>
<dbReference type="InterPro" id="IPR011330">
    <property type="entry name" value="Glyco_hydro/deAcase_b/a-brl"/>
</dbReference>
<accession>A0AAV5UFP3</accession>
<organism evidence="12 13">
    <name type="scientific">Pristionchus entomophagus</name>
    <dbReference type="NCBI Taxonomy" id="358040"/>
    <lineage>
        <taxon>Eukaryota</taxon>
        <taxon>Metazoa</taxon>
        <taxon>Ecdysozoa</taxon>
        <taxon>Nematoda</taxon>
        <taxon>Chromadorea</taxon>
        <taxon>Rhabditida</taxon>
        <taxon>Rhabditina</taxon>
        <taxon>Diplogasteromorpha</taxon>
        <taxon>Diplogasteroidea</taxon>
        <taxon>Neodiplogasteridae</taxon>
        <taxon>Pristionchus</taxon>
    </lineage>
</organism>
<evidence type="ECO:0000256" key="5">
    <source>
        <dbReference type="ARBA" id="ARBA00022801"/>
    </source>
</evidence>
<dbReference type="Pfam" id="PF17677">
    <property type="entry name" value="Glyco_hydro38C2"/>
    <property type="match status" value="1"/>
</dbReference>
<sequence length="966" mass="109034">MLFLLLLGLVLNEASGAPQEPSCSWNKCADWSKDDNIINVHIVPHTHDDLGWIKTVDQYYFGSKPDLVPVGVQYIYNTVIDEVSKHPDRRFSFAETGFLSRWMSTHNDADKHRLQKLVKSGQIEMIGGGWVQHDEAAAHYVDIIDQMELGLHKLDRLFGECGHAQTAWQIDPFGHSRETANLFALMGYSSLFFARVHYLEKAARLKNKSLEFVWNTSDDLKTKILTGAFYQDNYGPPEGFCFDALCGDDPIIENEDMEGYNLPEKLKLFEAHVKKQASFLRTKHVMLLMGSDFQYTNANAWYTNLDKLIEHVNANPSLGLRLFYSTPTCYVKGLSEASPQLTTKDDDFFPYASSNHSFWTGYFTSRPSFKGMIREASAMLQLVRQLNVLAAEGTENDAEVERMQRASALAQHHDAVTGTAKENVTRDYERRLAAGMKDGESVLHDALSHLSTKKGSTSTLPRQIRCELRNETVCEPIRDLSTFTVTVFNPRGHTMKETIRIPYFSRNAVVLDGKKQTVESQITKTFQNQVQTVQTRAPFELTFPVKVSPLGFSTYFISNSTTRSSTKVTHPIKTSLLTDEDETFIENKLIRVNFDKSGLVSTVLDKTSNVTYPLKQEFLYYEGFDIKNEQTSGAYVFRPKDNTEKRPAAAAKIELSKGSLTQEARQLFNPWISQVIRVTENSKDVEFVWTVGPLPADMNITKDFITRYSFGVKSASSFYTDSNGRQMMKRTRNAHPSFAYENTEPIAANYYPITTVVLLRDETTQATVLNDRSQGASSPFDGVLDVMVHRRSFFDDHWGVEEPLNEPGVDGRGLIVTGTHVVQIGPVKGASDRARIGQHAVFHKPEVTFAAFDGKVDEYITNFETSFSGLRADLPSHAHLLTLAKWSGKKIILRLEHIFQISEDDSISTPVSVDLRTLFTTINVTAKKEVLLAGIREPTTARQDYSDEMVIALHPMEIRTFILDTE</sequence>
<dbReference type="InterPro" id="IPR028995">
    <property type="entry name" value="Glyco_hydro_57/38_cen_sf"/>
</dbReference>
<dbReference type="FunFam" id="2.60.40.1180:FF:000082">
    <property type="entry name" value="Alpha-mannosidase"/>
    <property type="match status" value="1"/>
</dbReference>
<keyword evidence="13" id="KW-1185">Reference proteome</keyword>
<dbReference type="InterPro" id="IPR041147">
    <property type="entry name" value="GH38_C"/>
</dbReference>